<keyword evidence="15" id="KW-0966">Cell projection</keyword>
<name>A0A9X4MBW4_9BACT</name>
<keyword evidence="10" id="KW-0406">Ion transport</keyword>
<protein>
    <submittedName>
        <fullName evidence="15">Flagellar motor protein</fullName>
    </submittedName>
</protein>
<dbReference type="InterPro" id="IPR046786">
    <property type="entry name" value="MotA_N"/>
</dbReference>
<gene>
    <name evidence="15" type="ORF">OLX77_01070</name>
</gene>
<feature type="transmembrane region" description="Helical" evidence="12">
    <location>
        <begin position="145"/>
        <end position="166"/>
    </location>
</feature>
<feature type="transmembrane region" description="Helical" evidence="12">
    <location>
        <begin position="34"/>
        <end position="53"/>
    </location>
</feature>
<dbReference type="InterPro" id="IPR047055">
    <property type="entry name" value="MotA-like"/>
</dbReference>
<comment type="subcellular location">
    <subcellularLocation>
        <location evidence="1">Cell membrane</location>
        <topology evidence="1">Multi-pass membrane protein</topology>
    </subcellularLocation>
</comment>
<dbReference type="PANTHER" id="PTHR30433:SF3">
    <property type="entry name" value="MOTILITY PROTEIN A"/>
    <property type="match status" value="1"/>
</dbReference>
<feature type="transmembrane region" description="Helical" evidence="12">
    <location>
        <begin position="178"/>
        <end position="203"/>
    </location>
</feature>
<dbReference type="Pfam" id="PF01618">
    <property type="entry name" value="MotA_ExbB"/>
    <property type="match status" value="1"/>
</dbReference>
<dbReference type="PROSITE" id="PS01307">
    <property type="entry name" value="MOTA"/>
    <property type="match status" value="1"/>
</dbReference>
<keyword evidence="15" id="KW-0969">Cilium</keyword>
<dbReference type="EMBL" id="JAPHEH010000001">
    <property type="protein sequence ID" value="MDG4474749.1"/>
    <property type="molecule type" value="Genomic_DNA"/>
</dbReference>
<evidence type="ECO:0000256" key="4">
    <source>
        <dbReference type="ARBA" id="ARBA00022475"/>
    </source>
</evidence>
<dbReference type="GO" id="GO:0071978">
    <property type="term" value="P:bacterial-type flagellum-dependent swarming motility"/>
    <property type="evidence" value="ECO:0007669"/>
    <property type="project" value="InterPro"/>
</dbReference>
<feature type="domain" description="MotA/TolQ/ExbB proton channel" evidence="13">
    <location>
        <begin position="101"/>
        <end position="219"/>
    </location>
</feature>
<comment type="caution">
    <text evidence="15">The sequence shown here is derived from an EMBL/GenBank/DDBJ whole genome shotgun (WGS) entry which is preliminary data.</text>
</comment>
<sequence length="259" mass="27548">MDIATLIGLFMGFGAVIGGQLLEGGHIDALIQPTAALIVLGGTLGATFVSFPLQDILRAFSSAATAIFPQEEDPEELIGKLVGFASTARKNGLITLEQDAQRVKDRFLGQGLEMVVDGMDPEEVMAVLQIELTNFEERHKVSAEVFEAAGGFAPTIGIIGAVLGLIHVMNNLSDTSKLGAGIAVAFVATIYGLMTANIICIPLSTKLKKRLKEQILQREIVIEGLLAIQKGENPRMIEKRLRGFTLTSGVLIYSRGGGG</sequence>
<keyword evidence="7" id="KW-0283">Flagellar rotation</keyword>
<dbReference type="InterPro" id="IPR000540">
    <property type="entry name" value="Flag_MotA_CS"/>
</dbReference>
<dbReference type="InterPro" id="IPR002898">
    <property type="entry name" value="MotA_ExbB_proton_chnl"/>
</dbReference>
<evidence type="ECO:0000256" key="8">
    <source>
        <dbReference type="ARBA" id="ARBA00022781"/>
    </source>
</evidence>
<reference evidence="15" key="2">
    <citation type="submission" date="2022-10" db="EMBL/GenBank/DDBJ databases">
        <authorList>
            <person name="Aronson H.S."/>
        </authorList>
    </citation>
    <scope>NUCLEOTIDE SEQUENCE</scope>
    <source>
        <strain evidence="15">RS19-109</strain>
    </source>
</reference>
<keyword evidence="16" id="KW-1185">Reference proteome</keyword>
<dbReference type="GO" id="GO:0005886">
    <property type="term" value="C:plasma membrane"/>
    <property type="evidence" value="ECO:0007669"/>
    <property type="project" value="UniProtKB-SubCell"/>
</dbReference>
<evidence type="ECO:0000256" key="6">
    <source>
        <dbReference type="ARBA" id="ARBA00022692"/>
    </source>
</evidence>
<keyword evidence="9 12" id="KW-1133">Transmembrane helix</keyword>
<keyword evidence="3" id="KW-0813">Transport</keyword>
<evidence type="ECO:0000256" key="11">
    <source>
        <dbReference type="ARBA" id="ARBA00023136"/>
    </source>
</evidence>
<evidence type="ECO:0000259" key="13">
    <source>
        <dbReference type="Pfam" id="PF01618"/>
    </source>
</evidence>
<dbReference type="GO" id="GO:0006935">
    <property type="term" value="P:chemotaxis"/>
    <property type="evidence" value="ECO:0007669"/>
    <property type="project" value="UniProtKB-KW"/>
</dbReference>
<evidence type="ECO:0000256" key="1">
    <source>
        <dbReference type="ARBA" id="ARBA00004651"/>
    </source>
</evidence>
<dbReference type="GO" id="GO:1902600">
    <property type="term" value="P:proton transmembrane transport"/>
    <property type="evidence" value="ECO:0007669"/>
    <property type="project" value="UniProtKB-KW"/>
</dbReference>
<evidence type="ECO:0000259" key="14">
    <source>
        <dbReference type="Pfam" id="PF20560"/>
    </source>
</evidence>
<accession>A0A9X4MBW4</accession>
<feature type="domain" description="Motility protein A N-terminal" evidence="14">
    <location>
        <begin position="6"/>
        <end position="92"/>
    </location>
</feature>
<evidence type="ECO:0000256" key="12">
    <source>
        <dbReference type="SAM" id="Phobius"/>
    </source>
</evidence>
<evidence type="ECO:0000256" key="7">
    <source>
        <dbReference type="ARBA" id="ARBA00022779"/>
    </source>
</evidence>
<evidence type="ECO:0000256" key="9">
    <source>
        <dbReference type="ARBA" id="ARBA00022989"/>
    </source>
</evidence>
<evidence type="ECO:0000313" key="16">
    <source>
        <dbReference type="Proteomes" id="UP001154240"/>
    </source>
</evidence>
<keyword evidence="15" id="KW-0282">Flagellum</keyword>
<keyword evidence="5" id="KW-0145">Chemotaxis</keyword>
<evidence type="ECO:0000256" key="3">
    <source>
        <dbReference type="ARBA" id="ARBA00022448"/>
    </source>
</evidence>
<evidence type="ECO:0000256" key="5">
    <source>
        <dbReference type="ARBA" id="ARBA00022500"/>
    </source>
</evidence>
<proteinExistence type="inferred from homology"/>
<dbReference type="Proteomes" id="UP001154240">
    <property type="component" value="Unassembled WGS sequence"/>
</dbReference>
<dbReference type="PANTHER" id="PTHR30433">
    <property type="entry name" value="CHEMOTAXIS PROTEIN MOTA"/>
    <property type="match status" value="1"/>
</dbReference>
<evidence type="ECO:0000256" key="10">
    <source>
        <dbReference type="ARBA" id="ARBA00023065"/>
    </source>
</evidence>
<keyword evidence="4" id="KW-1003">Cell membrane</keyword>
<keyword evidence="6 12" id="KW-0812">Transmembrane</keyword>
<evidence type="ECO:0000313" key="15">
    <source>
        <dbReference type="EMBL" id="MDG4474749.1"/>
    </source>
</evidence>
<keyword evidence="8" id="KW-0375">Hydrogen ion transport</keyword>
<organism evidence="15 16">
    <name type="scientific">Thiovibrio frasassiensis</name>
    <dbReference type="NCBI Taxonomy" id="2984131"/>
    <lineage>
        <taxon>Bacteria</taxon>
        <taxon>Pseudomonadati</taxon>
        <taxon>Thermodesulfobacteriota</taxon>
        <taxon>Desulfobulbia</taxon>
        <taxon>Desulfobulbales</taxon>
        <taxon>Thiovibrionaceae</taxon>
        <taxon>Thiovibrio</taxon>
    </lineage>
</organism>
<reference evidence="15" key="1">
    <citation type="journal article" date="2022" name="bioRxiv">
        <title>Thiovibrio frasassiensisgen. nov., sp. nov., an autotrophic, elemental sulfur disproportionating bacterium isolated from sulfidic karst sediment, and proposal of Thiovibrionaceae fam. nov.</title>
        <authorList>
            <person name="Aronson H."/>
            <person name="Thomas C."/>
            <person name="Bhattacharyya M."/>
            <person name="Eckstein S."/>
            <person name="Jensen S."/>
            <person name="Barco R."/>
            <person name="Macalady J."/>
            <person name="Amend J."/>
        </authorList>
    </citation>
    <scope>NUCLEOTIDE SEQUENCE</scope>
    <source>
        <strain evidence="15">RS19-109</strain>
    </source>
</reference>
<dbReference type="AlphaFoldDB" id="A0A9X4MBW4"/>
<comment type="similarity">
    <text evidence="2">Belongs to the MotA family.</text>
</comment>
<evidence type="ECO:0000256" key="2">
    <source>
        <dbReference type="ARBA" id="ARBA00008038"/>
    </source>
</evidence>
<dbReference type="RefSeq" id="WP_307631729.1">
    <property type="nucleotide sequence ID" value="NZ_JAPHEH010000001.1"/>
</dbReference>
<dbReference type="NCBIfam" id="NF006583">
    <property type="entry name" value="PRK09109.1"/>
    <property type="match status" value="1"/>
</dbReference>
<keyword evidence="11 12" id="KW-0472">Membrane</keyword>
<dbReference type="Pfam" id="PF20560">
    <property type="entry name" value="MotA_N"/>
    <property type="match status" value="1"/>
</dbReference>